<evidence type="ECO:0000256" key="3">
    <source>
        <dbReference type="SAM" id="Phobius"/>
    </source>
</evidence>
<name>A0A7G9R5F1_9MICO</name>
<comment type="subcellular location">
    <subcellularLocation>
        <location evidence="2">Cell membrane</location>
        <topology evidence="2">Multi-pass membrane protein</topology>
    </subcellularLocation>
</comment>
<organism evidence="4 5">
    <name type="scientific">Phycicoccus endophyticus</name>
    <dbReference type="NCBI Taxonomy" id="1690220"/>
    <lineage>
        <taxon>Bacteria</taxon>
        <taxon>Bacillati</taxon>
        <taxon>Actinomycetota</taxon>
        <taxon>Actinomycetes</taxon>
        <taxon>Micrococcales</taxon>
        <taxon>Intrasporangiaceae</taxon>
        <taxon>Phycicoccus</taxon>
    </lineage>
</organism>
<evidence type="ECO:0000313" key="4">
    <source>
        <dbReference type="EMBL" id="QNN50826.1"/>
    </source>
</evidence>
<protein>
    <recommendedName>
        <fullName evidence="2">Biotin transporter</fullName>
    </recommendedName>
</protein>
<keyword evidence="2" id="KW-1003">Cell membrane</keyword>
<evidence type="ECO:0000313" key="5">
    <source>
        <dbReference type="Proteomes" id="UP000515976"/>
    </source>
</evidence>
<dbReference type="PIRSF" id="PIRSF016661">
    <property type="entry name" value="BioY"/>
    <property type="match status" value="1"/>
</dbReference>
<sequence>MTTLAAPLRPRAVLAEAVLPQSLTRTGVTVGLGALITALAAQVALPIPGSPVPVTGQTFAVLLVGAALGPARGVASMALYLVLGAVGLPVFTDASGGAHVLLGATGGYLVGFLAAAAIAGHAARRGHDRSVLRELTVAVAASLTIYVVGVGWLALSTGMSLGAAIGAGMLPFLLGDALKALLAAGALPGAWKVVGALDSRPDA</sequence>
<reference evidence="4 5" key="1">
    <citation type="submission" date="2020-08" db="EMBL/GenBank/DDBJ databases">
        <title>Genome sequence of Phycicoccus endophyticus JCM 31784T.</title>
        <authorList>
            <person name="Hyun D.-W."/>
            <person name="Bae J.-W."/>
        </authorList>
    </citation>
    <scope>NUCLEOTIDE SEQUENCE [LARGE SCALE GENOMIC DNA]</scope>
    <source>
        <strain evidence="4 5">JCM 31784</strain>
    </source>
</reference>
<feature type="transmembrane region" description="Helical" evidence="3">
    <location>
        <begin position="100"/>
        <end position="123"/>
    </location>
</feature>
<evidence type="ECO:0000256" key="1">
    <source>
        <dbReference type="ARBA" id="ARBA00010692"/>
    </source>
</evidence>
<dbReference type="PANTHER" id="PTHR34295:SF1">
    <property type="entry name" value="BIOTIN TRANSPORTER BIOY"/>
    <property type="match status" value="1"/>
</dbReference>
<evidence type="ECO:0000256" key="2">
    <source>
        <dbReference type="PIRNR" id="PIRNR016661"/>
    </source>
</evidence>
<feature type="transmembrane region" description="Helical" evidence="3">
    <location>
        <begin position="161"/>
        <end position="182"/>
    </location>
</feature>
<proteinExistence type="inferred from homology"/>
<dbReference type="PANTHER" id="PTHR34295">
    <property type="entry name" value="BIOTIN TRANSPORTER BIOY"/>
    <property type="match status" value="1"/>
</dbReference>
<feature type="transmembrane region" description="Helical" evidence="3">
    <location>
        <begin position="135"/>
        <end position="155"/>
    </location>
</feature>
<dbReference type="EMBL" id="CP060712">
    <property type="protein sequence ID" value="QNN50826.1"/>
    <property type="molecule type" value="Genomic_DNA"/>
</dbReference>
<feature type="transmembrane region" description="Helical" evidence="3">
    <location>
        <begin position="28"/>
        <end position="47"/>
    </location>
</feature>
<dbReference type="Proteomes" id="UP000515976">
    <property type="component" value="Chromosome"/>
</dbReference>
<dbReference type="KEGG" id="pei:H9L10_00410"/>
<feature type="transmembrane region" description="Helical" evidence="3">
    <location>
        <begin position="59"/>
        <end position="88"/>
    </location>
</feature>
<dbReference type="Gene3D" id="1.10.1760.20">
    <property type="match status" value="1"/>
</dbReference>
<dbReference type="GO" id="GO:0005886">
    <property type="term" value="C:plasma membrane"/>
    <property type="evidence" value="ECO:0007669"/>
    <property type="project" value="UniProtKB-SubCell"/>
</dbReference>
<dbReference type="InterPro" id="IPR003784">
    <property type="entry name" value="BioY"/>
</dbReference>
<gene>
    <name evidence="4" type="ORF">H9L10_00410</name>
</gene>
<dbReference type="AlphaFoldDB" id="A0A7G9R5F1"/>
<accession>A0A7G9R5F1</accession>
<keyword evidence="3" id="KW-1133">Transmembrane helix</keyword>
<keyword evidence="5" id="KW-1185">Reference proteome</keyword>
<keyword evidence="3" id="KW-0812">Transmembrane</keyword>
<dbReference type="Pfam" id="PF02632">
    <property type="entry name" value="BioY"/>
    <property type="match status" value="1"/>
</dbReference>
<dbReference type="GO" id="GO:0015225">
    <property type="term" value="F:biotin transmembrane transporter activity"/>
    <property type="evidence" value="ECO:0007669"/>
    <property type="project" value="UniProtKB-UniRule"/>
</dbReference>
<comment type="similarity">
    <text evidence="1 2">Belongs to the BioY family.</text>
</comment>
<keyword evidence="2" id="KW-0813">Transport</keyword>
<keyword evidence="2 3" id="KW-0472">Membrane</keyword>